<accession>A0A8H6IW22</accession>
<dbReference type="Proteomes" id="UP000652219">
    <property type="component" value="Unassembled WGS sequence"/>
</dbReference>
<dbReference type="PANTHER" id="PTHR24198">
    <property type="entry name" value="ANKYRIN REPEAT AND PROTEIN KINASE DOMAIN-CONTAINING PROTEIN"/>
    <property type="match status" value="1"/>
</dbReference>
<dbReference type="Pfam" id="PF12796">
    <property type="entry name" value="Ank_2"/>
    <property type="match status" value="2"/>
</dbReference>
<keyword evidence="5" id="KW-1185">Reference proteome</keyword>
<dbReference type="PROSITE" id="PS50088">
    <property type="entry name" value="ANK_REPEAT"/>
    <property type="match status" value="2"/>
</dbReference>
<organism evidence="4 5">
    <name type="scientific">Colletotrichum sojae</name>
    <dbReference type="NCBI Taxonomy" id="2175907"/>
    <lineage>
        <taxon>Eukaryota</taxon>
        <taxon>Fungi</taxon>
        <taxon>Dikarya</taxon>
        <taxon>Ascomycota</taxon>
        <taxon>Pezizomycotina</taxon>
        <taxon>Sordariomycetes</taxon>
        <taxon>Hypocreomycetidae</taxon>
        <taxon>Glomerellales</taxon>
        <taxon>Glomerellaceae</taxon>
        <taxon>Colletotrichum</taxon>
        <taxon>Colletotrichum orchidearum species complex</taxon>
    </lineage>
</organism>
<sequence>MIVRLLLDHGANTGIVIPSSGRSMALCAASTRGHVGVVNLLLRKDPNPAVTINLSTEDRPHALYQAVEAGNAEIARLLIQNGASANASPSALLAASYTRDKILVEELLSHGASPNSIFYFDDFALYRCDPLSIAIESCWVGCVQLLLRNGAQVSDEHVIEAAGCETMDVFQLILEARFFLEDAPASCLEQAFGKASTSYHRDIMSLLLDKGADVNTKLDDHYAALRIASREGRRDIVEMLLERGADVNWVHCEEDSTALQEAAARTERIQGHR</sequence>
<feature type="repeat" description="ANK" evidence="3">
    <location>
        <begin position="58"/>
        <end position="90"/>
    </location>
</feature>
<dbReference type="AlphaFoldDB" id="A0A8H6IW22"/>
<dbReference type="InterPro" id="IPR002110">
    <property type="entry name" value="Ankyrin_rpt"/>
</dbReference>
<evidence type="ECO:0000313" key="4">
    <source>
        <dbReference type="EMBL" id="KAF6801082.1"/>
    </source>
</evidence>
<dbReference type="PANTHER" id="PTHR24198:SF165">
    <property type="entry name" value="ANKYRIN REPEAT-CONTAINING PROTEIN-RELATED"/>
    <property type="match status" value="1"/>
</dbReference>
<evidence type="ECO:0000256" key="1">
    <source>
        <dbReference type="ARBA" id="ARBA00022737"/>
    </source>
</evidence>
<name>A0A8H6IW22_9PEZI</name>
<protein>
    <recommendedName>
        <fullName evidence="6">Ankyrin</fullName>
    </recommendedName>
</protein>
<dbReference type="InterPro" id="IPR036770">
    <property type="entry name" value="Ankyrin_rpt-contain_sf"/>
</dbReference>
<reference evidence="4 5" key="1">
    <citation type="journal article" date="2020" name="Phytopathology">
        <title>Genome Sequence Resources of Colletotrichum truncatum, C. plurivorum, C. musicola, and C. sojae: Four Species Pathogenic to Soybean (Glycine max).</title>
        <authorList>
            <person name="Rogerio F."/>
            <person name="Boufleur T.R."/>
            <person name="Ciampi-Guillardi M."/>
            <person name="Sukno S.A."/>
            <person name="Thon M.R."/>
            <person name="Massola Junior N.S."/>
            <person name="Baroncelli R."/>
        </authorList>
    </citation>
    <scope>NUCLEOTIDE SEQUENCE [LARGE SCALE GENOMIC DNA]</scope>
    <source>
        <strain evidence="4 5">LFN0009</strain>
    </source>
</reference>
<proteinExistence type="predicted"/>
<keyword evidence="2 3" id="KW-0040">ANK repeat</keyword>
<dbReference type="Gene3D" id="1.25.40.20">
    <property type="entry name" value="Ankyrin repeat-containing domain"/>
    <property type="match status" value="2"/>
</dbReference>
<dbReference type="SMART" id="SM00248">
    <property type="entry name" value="ANK"/>
    <property type="match status" value="6"/>
</dbReference>
<evidence type="ECO:0000313" key="5">
    <source>
        <dbReference type="Proteomes" id="UP000652219"/>
    </source>
</evidence>
<dbReference type="EMBL" id="WIGN01000296">
    <property type="protein sequence ID" value="KAF6801082.1"/>
    <property type="molecule type" value="Genomic_DNA"/>
</dbReference>
<dbReference type="SUPFAM" id="SSF48403">
    <property type="entry name" value="Ankyrin repeat"/>
    <property type="match status" value="1"/>
</dbReference>
<evidence type="ECO:0008006" key="6">
    <source>
        <dbReference type="Google" id="ProtNLM"/>
    </source>
</evidence>
<gene>
    <name evidence="4" type="ORF">CSOJ01_12033</name>
</gene>
<comment type="caution">
    <text evidence="4">The sequence shown here is derived from an EMBL/GenBank/DDBJ whole genome shotgun (WGS) entry which is preliminary data.</text>
</comment>
<evidence type="ECO:0000256" key="2">
    <source>
        <dbReference type="ARBA" id="ARBA00023043"/>
    </source>
</evidence>
<evidence type="ECO:0000256" key="3">
    <source>
        <dbReference type="PROSITE-ProRule" id="PRU00023"/>
    </source>
</evidence>
<keyword evidence="1" id="KW-0677">Repeat</keyword>
<feature type="repeat" description="ANK" evidence="3">
    <location>
        <begin position="220"/>
        <end position="248"/>
    </location>
</feature>
<dbReference type="PROSITE" id="PS50297">
    <property type="entry name" value="ANK_REP_REGION"/>
    <property type="match status" value="2"/>
</dbReference>